<evidence type="ECO:0000256" key="8">
    <source>
        <dbReference type="ARBA" id="ARBA00023154"/>
    </source>
</evidence>
<evidence type="ECO:0000259" key="14">
    <source>
        <dbReference type="Pfam" id="PF01113"/>
    </source>
</evidence>
<comment type="subcellular location">
    <subcellularLocation>
        <location evidence="13">Cytoplasm</location>
    </subcellularLocation>
</comment>
<dbReference type="NCBIfam" id="TIGR00036">
    <property type="entry name" value="dapB"/>
    <property type="match status" value="1"/>
</dbReference>
<keyword evidence="5 13" id="KW-0220">Diaminopimelate biosynthesis</keyword>
<dbReference type="PANTHER" id="PTHR20836:SF0">
    <property type="entry name" value="4-HYDROXY-TETRAHYDRODIPICOLINATE REDUCTASE 1, CHLOROPLASTIC-RELATED"/>
    <property type="match status" value="1"/>
</dbReference>
<keyword evidence="8 13" id="KW-0457">Lysine biosynthesis</keyword>
<organism evidence="16 17">
    <name type="scientific">Methylomonas rapida</name>
    <dbReference type="NCBI Taxonomy" id="2963939"/>
    <lineage>
        <taxon>Bacteria</taxon>
        <taxon>Pseudomonadati</taxon>
        <taxon>Pseudomonadota</taxon>
        <taxon>Gammaproteobacteria</taxon>
        <taxon>Methylococcales</taxon>
        <taxon>Methylococcaceae</taxon>
        <taxon>Methylomonas</taxon>
    </lineage>
</organism>
<comment type="subunit">
    <text evidence="13">Homotetramer.</text>
</comment>
<feature type="domain" description="Dihydrodipicolinate reductase C-terminal" evidence="15">
    <location>
        <begin position="128"/>
        <end position="264"/>
    </location>
</feature>
<keyword evidence="6 13" id="KW-0560">Oxidoreductase</keyword>
<dbReference type="EMBL" id="CP113517">
    <property type="protein sequence ID" value="WAR45869.1"/>
    <property type="molecule type" value="Genomic_DNA"/>
</dbReference>
<feature type="binding site" evidence="13">
    <location>
        <begin position="8"/>
        <end position="13"/>
    </location>
    <ligand>
        <name>NAD(+)</name>
        <dbReference type="ChEBI" id="CHEBI:57540"/>
    </ligand>
</feature>
<dbReference type="InterPro" id="IPR000846">
    <property type="entry name" value="DapB_N"/>
</dbReference>
<feature type="active site" description="Proton donor" evidence="13">
    <location>
        <position position="159"/>
    </location>
</feature>
<dbReference type="Gene3D" id="3.30.360.10">
    <property type="entry name" value="Dihydrodipicolinate Reductase, domain 2"/>
    <property type="match status" value="1"/>
</dbReference>
<dbReference type="EC" id="1.17.1.8" evidence="10 13"/>
<comment type="catalytic activity">
    <reaction evidence="12 13">
        <text>(S)-2,3,4,5-tetrahydrodipicolinate + NAD(+) + H2O = (2S,4S)-4-hydroxy-2,3,4,5-tetrahydrodipicolinate + NADH + H(+)</text>
        <dbReference type="Rhea" id="RHEA:35323"/>
        <dbReference type="ChEBI" id="CHEBI:15377"/>
        <dbReference type="ChEBI" id="CHEBI:15378"/>
        <dbReference type="ChEBI" id="CHEBI:16845"/>
        <dbReference type="ChEBI" id="CHEBI:57540"/>
        <dbReference type="ChEBI" id="CHEBI:57945"/>
        <dbReference type="ChEBI" id="CHEBI:67139"/>
        <dbReference type="EC" id="1.17.1.8"/>
    </reaction>
</comment>
<evidence type="ECO:0000313" key="17">
    <source>
        <dbReference type="Proteomes" id="UP001162780"/>
    </source>
</evidence>
<feature type="binding site" evidence="13">
    <location>
        <position position="156"/>
    </location>
    <ligand>
        <name>(S)-2,3,4,5-tetrahydrodipicolinate</name>
        <dbReference type="ChEBI" id="CHEBI:16845"/>
    </ligand>
</feature>
<keyword evidence="2 13" id="KW-0963">Cytoplasm</keyword>
<comment type="function">
    <text evidence="13">Catalyzes the conversion of 4-hydroxy-tetrahydrodipicolinate (HTPA) to tetrahydrodipicolinate.</text>
</comment>
<keyword evidence="4 13" id="KW-0521">NADP</keyword>
<evidence type="ECO:0000256" key="1">
    <source>
        <dbReference type="ARBA" id="ARBA00006642"/>
    </source>
</evidence>
<dbReference type="InterPro" id="IPR036291">
    <property type="entry name" value="NAD(P)-bd_dom_sf"/>
</dbReference>
<feature type="domain" description="Dihydrodipicolinate reductase N-terminal" evidence="14">
    <location>
        <begin position="2"/>
        <end position="125"/>
    </location>
</feature>
<dbReference type="InterPro" id="IPR022664">
    <property type="entry name" value="DapB_N_CS"/>
</dbReference>
<feature type="binding site" evidence="13">
    <location>
        <begin position="98"/>
        <end position="100"/>
    </location>
    <ligand>
        <name>NAD(+)</name>
        <dbReference type="ChEBI" id="CHEBI:57540"/>
    </ligand>
</feature>
<evidence type="ECO:0000256" key="7">
    <source>
        <dbReference type="ARBA" id="ARBA00023027"/>
    </source>
</evidence>
<comment type="similarity">
    <text evidence="1 13">Belongs to the DapB family.</text>
</comment>
<comment type="caution">
    <text evidence="13">Was originally thought to be a dihydrodipicolinate reductase (DHDPR), catalyzing the conversion of dihydrodipicolinate to tetrahydrodipicolinate. However, it was shown in E.coli that the substrate of the enzymatic reaction is not dihydrodipicolinate (DHDP) but in fact (2S,4S)-4-hydroxy-2,3,4,5-tetrahydrodipicolinic acid (HTPA), the product released by the DapA-catalyzed reaction.</text>
</comment>
<dbReference type="PROSITE" id="PS01298">
    <property type="entry name" value="DAPB"/>
    <property type="match status" value="1"/>
</dbReference>
<evidence type="ECO:0000256" key="4">
    <source>
        <dbReference type="ARBA" id="ARBA00022857"/>
    </source>
</evidence>
<dbReference type="Gene3D" id="3.40.50.720">
    <property type="entry name" value="NAD(P)-binding Rossmann-like Domain"/>
    <property type="match status" value="1"/>
</dbReference>
<dbReference type="HAMAP" id="MF_00102">
    <property type="entry name" value="DapB"/>
    <property type="match status" value="1"/>
</dbReference>
<feature type="binding site" evidence="13">
    <location>
        <begin position="122"/>
        <end position="125"/>
    </location>
    <ligand>
        <name>NAD(+)</name>
        <dbReference type="ChEBI" id="CHEBI:57540"/>
    </ligand>
</feature>
<feature type="active site" description="Proton donor/acceptor" evidence="13">
    <location>
        <position position="155"/>
    </location>
</feature>
<evidence type="ECO:0000256" key="11">
    <source>
        <dbReference type="ARBA" id="ARBA00049080"/>
    </source>
</evidence>
<proteinExistence type="inferred from homology"/>
<dbReference type="SUPFAM" id="SSF55347">
    <property type="entry name" value="Glyceraldehyde-3-phosphate dehydrogenase-like, C-terminal domain"/>
    <property type="match status" value="1"/>
</dbReference>
<feature type="binding site" evidence="13">
    <location>
        <position position="35"/>
    </location>
    <ligand>
        <name>NADP(+)</name>
        <dbReference type="ChEBI" id="CHEBI:58349"/>
    </ligand>
</feature>
<dbReference type="InterPro" id="IPR023940">
    <property type="entry name" value="DHDPR_bac"/>
</dbReference>
<evidence type="ECO:0000256" key="12">
    <source>
        <dbReference type="ARBA" id="ARBA00049396"/>
    </source>
</evidence>
<gene>
    <name evidence="13 16" type="primary">dapB</name>
    <name evidence="16" type="ORF">NM686_004955</name>
</gene>
<evidence type="ECO:0000256" key="9">
    <source>
        <dbReference type="ARBA" id="ARBA00037922"/>
    </source>
</evidence>
<evidence type="ECO:0000256" key="6">
    <source>
        <dbReference type="ARBA" id="ARBA00023002"/>
    </source>
</evidence>
<comment type="caution">
    <text evidence="13">Lacks conserved residue(s) required for the propagation of feature annotation.</text>
</comment>
<dbReference type="SUPFAM" id="SSF51735">
    <property type="entry name" value="NAD(P)-binding Rossmann-fold domains"/>
    <property type="match status" value="1"/>
</dbReference>
<evidence type="ECO:0000256" key="10">
    <source>
        <dbReference type="ARBA" id="ARBA00038983"/>
    </source>
</evidence>
<feature type="binding site" evidence="13">
    <location>
        <begin position="165"/>
        <end position="166"/>
    </location>
    <ligand>
        <name>(S)-2,3,4,5-tetrahydrodipicolinate</name>
        <dbReference type="ChEBI" id="CHEBI:16845"/>
    </ligand>
</feature>
<dbReference type="GO" id="GO:0008839">
    <property type="term" value="F:4-hydroxy-tetrahydrodipicolinate reductase"/>
    <property type="evidence" value="ECO:0007669"/>
    <property type="project" value="UniProtKB-EC"/>
</dbReference>
<dbReference type="Pfam" id="PF05173">
    <property type="entry name" value="DapB_C"/>
    <property type="match status" value="1"/>
</dbReference>
<dbReference type="Proteomes" id="UP001162780">
    <property type="component" value="Chromosome"/>
</dbReference>
<dbReference type="CDD" id="cd02274">
    <property type="entry name" value="DHDPR_N"/>
    <property type="match status" value="1"/>
</dbReference>
<evidence type="ECO:0000256" key="5">
    <source>
        <dbReference type="ARBA" id="ARBA00022915"/>
    </source>
</evidence>
<keyword evidence="7 13" id="KW-0520">NAD</keyword>
<dbReference type="RefSeq" id="WP_255186776.1">
    <property type="nucleotide sequence ID" value="NZ_CP113517.1"/>
</dbReference>
<comment type="pathway">
    <text evidence="9 13">Amino-acid biosynthesis; L-lysine biosynthesis via DAP pathway; (S)-tetrahydrodipicolinate from L-aspartate: step 4/4.</text>
</comment>
<accession>A0ABY7GMY9</accession>
<dbReference type="InterPro" id="IPR022663">
    <property type="entry name" value="DapB_C"/>
</dbReference>
<dbReference type="PIRSF" id="PIRSF000161">
    <property type="entry name" value="DHPR"/>
    <property type="match status" value="1"/>
</dbReference>
<evidence type="ECO:0000256" key="13">
    <source>
        <dbReference type="HAMAP-Rule" id="MF_00102"/>
    </source>
</evidence>
<keyword evidence="3 13" id="KW-0028">Amino-acid biosynthesis</keyword>
<evidence type="ECO:0000256" key="2">
    <source>
        <dbReference type="ARBA" id="ARBA00022490"/>
    </source>
</evidence>
<evidence type="ECO:0000256" key="3">
    <source>
        <dbReference type="ARBA" id="ARBA00022605"/>
    </source>
</evidence>
<dbReference type="Pfam" id="PF01113">
    <property type="entry name" value="DapB_N"/>
    <property type="match status" value="1"/>
</dbReference>
<comment type="catalytic activity">
    <reaction evidence="11 13">
        <text>(S)-2,3,4,5-tetrahydrodipicolinate + NADP(+) + H2O = (2S,4S)-4-hydroxy-2,3,4,5-tetrahydrodipicolinate + NADPH + H(+)</text>
        <dbReference type="Rhea" id="RHEA:35331"/>
        <dbReference type="ChEBI" id="CHEBI:15377"/>
        <dbReference type="ChEBI" id="CHEBI:15378"/>
        <dbReference type="ChEBI" id="CHEBI:16845"/>
        <dbReference type="ChEBI" id="CHEBI:57783"/>
        <dbReference type="ChEBI" id="CHEBI:58349"/>
        <dbReference type="ChEBI" id="CHEBI:67139"/>
        <dbReference type="EC" id="1.17.1.8"/>
    </reaction>
</comment>
<protein>
    <recommendedName>
        <fullName evidence="10 13">4-hydroxy-tetrahydrodipicolinate reductase</fullName>
        <shortName evidence="13">HTPA reductase</shortName>
        <ecNumber evidence="10 13">1.17.1.8</ecNumber>
    </recommendedName>
</protein>
<name>A0ABY7GMY9_9GAMM</name>
<evidence type="ECO:0000259" key="15">
    <source>
        <dbReference type="Pfam" id="PF05173"/>
    </source>
</evidence>
<dbReference type="PANTHER" id="PTHR20836">
    <property type="entry name" value="DIHYDRODIPICOLINATE REDUCTASE"/>
    <property type="match status" value="1"/>
</dbReference>
<evidence type="ECO:0000313" key="16">
    <source>
        <dbReference type="EMBL" id="WAR45869.1"/>
    </source>
</evidence>
<keyword evidence="17" id="KW-1185">Reference proteome</keyword>
<reference evidence="16" key="1">
    <citation type="submission" date="2022-11" db="EMBL/GenBank/DDBJ databases">
        <title>Methylomonas rapida sp. nov., Carotenoid-Producing Obligate Methanotrophs with High Growth Characteristics and Biotechnological Potential.</title>
        <authorList>
            <person name="Tikhonova E.N."/>
            <person name="Suleimanov R.Z."/>
            <person name="Miroshnikov K."/>
            <person name="Oshkin I.Y."/>
            <person name="Belova S.E."/>
            <person name="Danilova O.V."/>
            <person name="Ashikhmin A."/>
            <person name="Konopkin A."/>
            <person name="But S.Y."/>
            <person name="Khmelenina V.N."/>
            <person name="Kuznetsov N."/>
            <person name="Pimenov N.V."/>
            <person name="Dedysh S.N."/>
        </authorList>
    </citation>
    <scope>NUCLEOTIDE SEQUENCE</scope>
    <source>
        <strain evidence="16">MP1</strain>
    </source>
</reference>
<sequence length="269" mass="28588">MVNIALVGVSGRMGLCLIKAAALSDQAELTVAVSRAESLAVGKDAGELAGISTLGLQIGSDLAAVIDQFDVLIDFTRPDASMHYIEICRQAGKKVVIGTTGYSVAQKVMIAEAAKDIPIVLAPNFSVGVNLSLKLLEMAAKVMGDYTDIEIIEAHHRHKIDAPSGTALRMGEVVASTLGRDLKDCAIYGREGETGARDRKTIGFSTIRAGDIVGEHTVMFADEGERVEITHKATSRMTFANGAVRAAIWLEDKAPGLYDMQDVLGLKNC</sequence>